<sequence length="83" mass="10009">GHNVMHGQYDWMNDPEFAGRAYEWDIAGPSDFWRHTHNHIHHTYTNVLGKDDDVGYGVVRLFPEQRWKPFYRWQPLWVTLQAL</sequence>
<feature type="non-terminal residue" evidence="1">
    <location>
        <position position="83"/>
    </location>
</feature>
<protein>
    <submittedName>
        <fullName evidence="1">Fatty acid desaturase</fullName>
    </submittedName>
</protein>
<evidence type="ECO:0000313" key="2">
    <source>
        <dbReference type="Proteomes" id="UP000606490"/>
    </source>
</evidence>
<accession>A0ABS1VD87</accession>
<proteinExistence type="predicted"/>
<feature type="non-terminal residue" evidence="1">
    <location>
        <position position="1"/>
    </location>
</feature>
<name>A0ABS1VD87_9PROT</name>
<reference evidence="1 2" key="1">
    <citation type="submission" date="2021-01" db="EMBL/GenBank/DDBJ databases">
        <title>Belnapia mucosa sp. nov. and Belnapia arida sp. nov., isolated from the Tabernas Desert (Almeria, Spain).</title>
        <authorList>
            <person name="Molina-Menor E."/>
            <person name="Vidal-Verdu A."/>
            <person name="Calonge A."/>
            <person name="Satari L."/>
            <person name="Pereto Magraner J."/>
            <person name="Porcar Miralles M."/>
        </authorList>
    </citation>
    <scope>NUCLEOTIDE SEQUENCE [LARGE SCALE GENOMIC DNA]</scope>
    <source>
        <strain evidence="1 2">T6</strain>
    </source>
</reference>
<gene>
    <name evidence="1" type="ORF">JMJ55_30660</name>
</gene>
<keyword evidence="2" id="KW-1185">Reference proteome</keyword>
<dbReference type="Proteomes" id="UP000606490">
    <property type="component" value="Unassembled WGS sequence"/>
</dbReference>
<organism evidence="1 2">
    <name type="scientific">Belnapia mucosa</name>
    <dbReference type="NCBI Taxonomy" id="2804532"/>
    <lineage>
        <taxon>Bacteria</taxon>
        <taxon>Pseudomonadati</taxon>
        <taxon>Pseudomonadota</taxon>
        <taxon>Alphaproteobacteria</taxon>
        <taxon>Acetobacterales</taxon>
        <taxon>Roseomonadaceae</taxon>
        <taxon>Belnapia</taxon>
    </lineage>
</organism>
<evidence type="ECO:0000313" key="1">
    <source>
        <dbReference type="EMBL" id="MBL6459656.1"/>
    </source>
</evidence>
<dbReference type="EMBL" id="JAEUXJ010000132">
    <property type="protein sequence ID" value="MBL6459656.1"/>
    <property type="molecule type" value="Genomic_DNA"/>
</dbReference>
<comment type="caution">
    <text evidence="1">The sequence shown here is derived from an EMBL/GenBank/DDBJ whole genome shotgun (WGS) entry which is preliminary data.</text>
</comment>